<organism evidence="6 7">
    <name type="scientific">Olsenella profusa</name>
    <dbReference type="NCBI Taxonomy" id="138595"/>
    <lineage>
        <taxon>Bacteria</taxon>
        <taxon>Bacillati</taxon>
        <taxon>Actinomycetota</taxon>
        <taxon>Coriobacteriia</taxon>
        <taxon>Coriobacteriales</taxon>
        <taxon>Atopobiaceae</taxon>
        <taxon>Olsenella</taxon>
    </lineage>
</organism>
<evidence type="ECO:0000313" key="7">
    <source>
        <dbReference type="Proteomes" id="UP000712527"/>
    </source>
</evidence>
<dbReference type="Proteomes" id="UP000712527">
    <property type="component" value="Unassembled WGS sequence"/>
</dbReference>
<dbReference type="Pfam" id="PF00126">
    <property type="entry name" value="HTH_1"/>
    <property type="match status" value="1"/>
</dbReference>
<dbReference type="PANTHER" id="PTHR30126:SF39">
    <property type="entry name" value="HTH-TYPE TRANSCRIPTIONAL REGULATOR CYSL"/>
    <property type="match status" value="1"/>
</dbReference>
<dbReference type="Pfam" id="PF03466">
    <property type="entry name" value="LysR_substrate"/>
    <property type="match status" value="1"/>
</dbReference>
<name>A0ABS2F3K6_9ACTN</name>
<proteinExistence type="inferred from homology"/>
<evidence type="ECO:0000313" key="6">
    <source>
        <dbReference type="EMBL" id="MBM6775137.1"/>
    </source>
</evidence>
<keyword evidence="7" id="KW-1185">Reference proteome</keyword>
<dbReference type="PROSITE" id="PS50931">
    <property type="entry name" value="HTH_LYSR"/>
    <property type="match status" value="1"/>
</dbReference>
<feature type="domain" description="HTH lysR-type" evidence="5">
    <location>
        <begin position="10"/>
        <end position="67"/>
    </location>
</feature>
<dbReference type="InterPro" id="IPR005119">
    <property type="entry name" value="LysR_subst-bd"/>
</dbReference>
<sequence>MDWSVMAGRMTIRHLELFRAVCEAGGVSAAARELGVSQPSVSQAVRDLELHFGVELFDREGRQMLLTEQGARLLARARAVLDDLGDLECAMSEAAGTQTLRIASSITCGTCHLPAALARLAAAAPQVRPRVRVEDSQAVERDVVAGVAEVGLVEGLVHDGTLVAEPFARDELVAVAAPGRAGEAVTAAELARGRLVLRERGSGVRELFEAALTERGLACDPVWESVSTEALVAAVEAGLGASVLPASLVDRAVGEGRVARLAVTDLTLSRELLVIRRRGRALTPATQAFLAALGA</sequence>
<comment type="similarity">
    <text evidence="1">Belongs to the LysR transcriptional regulatory family.</text>
</comment>
<dbReference type="SUPFAM" id="SSF46785">
    <property type="entry name" value="Winged helix' DNA-binding domain"/>
    <property type="match status" value="1"/>
</dbReference>
<protein>
    <submittedName>
        <fullName evidence="6">LysR family transcriptional regulator</fullName>
    </submittedName>
</protein>
<reference evidence="6 7" key="1">
    <citation type="journal article" date="2021" name="Sci. Rep.">
        <title>The distribution of antibiotic resistance genes in chicken gut microbiota commensals.</title>
        <authorList>
            <person name="Juricova H."/>
            <person name="Matiasovicova J."/>
            <person name="Kubasova T."/>
            <person name="Cejkova D."/>
            <person name="Rychlik I."/>
        </authorList>
    </citation>
    <scope>NUCLEOTIDE SEQUENCE [LARGE SCALE GENOMIC DNA]</scope>
    <source>
        <strain evidence="6 7">An794</strain>
    </source>
</reference>
<dbReference type="EMBL" id="JACSNQ010000011">
    <property type="protein sequence ID" value="MBM6775137.1"/>
    <property type="molecule type" value="Genomic_DNA"/>
</dbReference>
<dbReference type="InterPro" id="IPR036388">
    <property type="entry name" value="WH-like_DNA-bd_sf"/>
</dbReference>
<keyword evidence="3" id="KW-0238">DNA-binding</keyword>
<dbReference type="SUPFAM" id="SSF53850">
    <property type="entry name" value="Periplasmic binding protein-like II"/>
    <property type="match status" value="1"/>
</dbReference>
<gene>
    <name evidence="6" type="ORF">H9X80_06230</name>
</gene>
<comment type="caution">
    <text evidence="6">The sequence shown here is derived from an EMBL/GenBank/DDBJ whole genome shotgun (WGS) entry which is preliminary data.</text>
</comment>
<evidence type="ECO:0000256" key="4">
    <source>
        <dbReference type="ARBA" id="ARBA00023163"/>
    </source>
</evidence>
<evidence type="ECO:0000256" key="3">
    <source>
        <dbReference type="ARBA" id="ARBA00023125"/>
    </source>
</evidence>
<accession>A0ABS2F3K6</accession>
<evidence type="ECO:0000256" key="1">
    <source>
        <dbReference type="ARBA" id="ARBA00009437"/>
    </source>
</evidence>
<dbReference type="Gene3D" id="1.10.10.10">
    <property type="entry name" value="Winged helix-like DNA-binding domain superfamily/Winged helix DNA-binding domain"/>
    <property type="match status" value="1"/>
</dbReference>
<keyword evidence="4" id="KW-0804">Transcription</keyword>
<dbReference type="PANTHER" id="PTHR30126">
    <property type="entry name" value="HTH-TYPE TRANSCRIPTIONAL REGULATOR"/>
    <property type="match status" value="1"/>
</dbReference>
<dbReference type="InterPro" id="IPR036390">
    <property type="entry name" value="WH_DNA-bd_sf"/>
</dbReference>
<evidence type="ECO:0000259" key="5">
    <source>
        <dbReference type="PROSITE" id="PS50931"/>
    </source>
</evidence>
<dbReference type="InterPro" id="IPR000847">
    <property type="entry name" value="LysR_HTH_N"/>
</dbReference>
<dbReference type="PRINTS" id="PR00039">
    <property type="entry name" value="HTHLYSR"/>
</dbReference>
<dbReference type="Gene3D" id="3.40.190.290">
    <property type="match status" value="1"/>
</dbReference>
<evidence type="ECO:0000256" key="2">
    <source>
        <dbReference type="ARBA" id="ARBA00023015"/>
    </source>
</evidence>
<keyword evidence="2" id="KW-0805">Transcription regulation</keyword>